<evidence type="ECO:0000313" key="2">
    <source>
        <dbReference type="EMBL" id="QJR35917.1"/>
    </source>
</evidence>
<keyword evidence="1" id="KW-0732">Signal</keyword>
<keyword evidence="3" id="KW-1185">Reference proteome</keyword>
<dbReference type="PROSITE" id="PS51257">
    <property type="entry name" value="PROKAR_LIPOPROTEIN"/>
    <property type="match status" value="1"/>
</dbReference>
<dbReference type="RefSeq" id="WP_171225348.1">
    <property type="nucleotide sequence ID" value="NZ_CP053085.1"/>
</dbReference>
<evidence type="ECO:0000256" key="1">
    <source>
        <dbReference type="SAM" id="SignalP"/>
    </source>
</evidence>
<feature type="signal peptide" evidence="1">
    <location>
        <begin position="1"/>
        <end position="22"/>
    </location>
</feature>
<gene>
    <name evidence="2" type="ORF">HKW67_10555</name>
</gene>
<proteinExistence type="predicted"/>
<protein>
    <recommendedName>
        <fullName evidence="4">3-keto-disaccharide hydrolase domain-containing protein</fullName>
    </recommendedName>
</protein>
<name>A0A6M4IR11_9BACT</name>
<sequence length="261" mass="28813">MSHTRLIALAGAMLLLASCRSANPTTALDPSGGSQVSLDAMVSGPSMRNDAASQLAVLRYANRLPRIDFPTVRPECLTQGEDFGSWTVRFDGYGCVAVDGEGRQASLAMGPKAAQKDYMTHAPMVLGPQYGSRLVMHTRLETTAQLRNGTPNPWEVGWVIWQYTDDQRFYYFIPKPNGWELGKRDPAYPGGQRFLGSGSEQTFPIGRTYDVTIVQVDEAIAVFVDGHEIIRLRDQESPYRQGRIGIYAEDATVKVHSVRAL</sequence>
<organism evidence="2 3">
    <name type="scientific">Gemmatimonas groenlandica</name>
    <dbReference type="NCBI Taxonomy" id="2732249"/>
    <lineage>
        <taxon>Bacteria</taxon>
        <taxon>Pseudomonadati</taxon>
        <taxon>Gemmatimonadota</taxon>
        <taxon>Gemmatimonadia</taxon>
        <taxon>Gemmatimonadales</taxon>
        <taxon>Gemmatimonadaceae</taxon>
        <taxon>Gemmatimonas</taxon>
    </lineage>
</organism>
<evidence type="ECO:0008006" key="4">
    <source>
        <dbReference type="Google" id="ProtNLM"/>
    </source>
</evidence>
<accession>A0A6M4IR11</accession>
<dbReference type="AlphaFoldDB" id="A0A6M4IR11"/>
<dbReference type="Gene3D" id="2.60.120.560">
    <property type="entry name" value="Exo-inulinase, domain 1"/>
    <property type="match status" value="1"/>
</dbReference>
<evidence type="ECO:0000313" key="3">
    <source>
        <dbReference type="Proteomes" id="UP000500938"/>
    </source>
</evidence>
<dbReference type="KEGG" id="ggr:HKW67_10555"/>
<feature type="chain" id="PRO_5026673400" description="3-keto-disaccharide hydrolase domain-containing protein" evidence="1">
    <location>
        <begin position="23"/>
        <end position="261"/>
    </location>
</feature>
<dbReference type="EMBL" id="CP053085">
    <property type="protein sequence ID" value="QJR35917.1"/>
    <property type="molecule type" value="Genomic_DNA"/>
</dbReference>
<dbReference type="Proteomes" id="UP000500938">
    <property type="component" value="Chromosome"/>
</dbReference>
<reference evidence="2 3" key="1">
    <citation type="submission" date="2020-05" db="EMBL/GenBank/DDBJ databases">
        <title>Complete genome sequence of Gemmatimonas greenlandica TET16.</title>
        <authorList>
            <person name="Zeng Y."/>
        </authorList>
    </citation>
    <scope>NUCLEOTIDE SEQUENCE [LARGE SCALE GENOMIC DNA]</scope>
    <source>
        <strain evidence="2 3">TET16</strain>
    </source>
</reference>